<evidence type="ECO:0000313" key="3">
    <source>
        <dbReference type="Proteomes" id="UP001212803"/>
    </source>
</evidence>
<keyword evidence="3" id="KW-1185">Reference proteome</keyword>
<sequence>MHDTGRRRAARALRARSFYVQLLSLVAARWVALQCGVPAGCAFSVVGGRFLVAVPASSVGAVESLQAELDRILWKAHGPTLSIGLAAVTASGDALSNFRAVYEELQQRLGVRKGQRYRSLARSGDLFAPQAVVAAGRACRTCGREAGDGREEDDDGVARRVCAMCASLEELGRELLDSSYLVLREAGAAERGGEAGSA</sequence>
<dbReference type="PANTHER" id="PTHR36528:SF1">
    <property type="entry name" value="CRISPR SYSTEM SINGLE-STRAND-SPECIFIC DEOXYRIBONUCLEASE CAS10_CSM1 (SUBTYPE III-A)"/>
    <property type="match status" value="1"/>
</dbReference>
<name>A0ABY7MCB8_9CHLR</name>
<dbReference type="RefSeq" id="WP_270058071.1">
    <property type="nucleotide sequence ID" value="NZ_CP115149.1"/>
</dbReference>
<accession>A0ABY7MCB8</accession>
<dbReference type="EMBL" id="CP115149">
    <property type="protein sequence ID" value="WBL37557.1"/>
    <property type="molecule type" value="Genomic_DNA"/>
</dbReference>
<proteinExistence type="predicted"/>
<dbReference type="Pfam" id="PF18211">
    <property type="entry name" value="Csm1_B"/>
    <property type="match status" value="1"/>
</dbReference>
<dbReference type="InterPro" id="IPR052117">
    <property type="entry name" value="Cas10/Csm1_subtype-III-A"/>
</dbReference>
<organism evidence="2 3">
    <name type="scientific">Tepidiforma flava</name>
    <dbReference type="NCBI Taxonomy" id="3004094"/>
    <lineage>
        <taxon>Bacteria</taxon>
        <taxon>Bacillati</taxon>
        <taxon>Chloroflexota</taxon>
        <taxon>Tepidiformia</taxon>
        <taxon>Tepidiformales</taxon>
        <taxon>Tepidiformaceae</taxon>
        <taxon>Tepidiforma</taxon>
    </lineage>
</organism>
<protein>
    <recommendedName>
        <fullName evidence="1">Csm1 subunit domain-containing protein</fullName>
    </recommendedName>
</protein>
<gene>
    <name evidence="2" type="ORF">O0235_11450</name>
</gene>
<dbReference type="InterPro" id="IPR041062">
    <property type="entry name" value="Csm1_B"/>
</dbReference>
<evidence type="ECO:0000259" key="1">
    <source>
        <dbReference type="Pfam" id="PF18211"/>
    </source>
</evidence>
<evidence type="ECO:0000313" key="2">
    <source>
        <dbReference type="EMBL" id="WBL37557.1"/>
    </source>
</evidence>
<dbReference type="Proteomes" id="UP001212803">
    <property type="component" value="Chromosome"/>
</dbReference>
<reference evidence="2 3" key="1">
    <citation type="journal article" date="2023" name="ISME J.">
        <title>Thermophilic Dehalococcoidia with unusual traits shed light on an unexpected past.</title>
        <authorList>
            <person name="Palmer M."/>
            <person name="Covington J.K."/>
            <person name="Zhou E.M."/>
            <person name="Thomas S.C."/>
            <person name="Habib N."/>
            <person name="Seymour C.O."/>
            <person name="Lai D."/>
            <person name="Johnston J."/>
            <person name="Hashimi A."/>
            <person name="Jiao J.Y."/>
            <person name="Muok A.R."/>
            <person name="Liu L."/>
            <person name="Xian W.D."/>
            <person name="Zhi X.Y."/>
            <person name="Li M.M."/>
            <person name="Silva L.P."/>
            <person name="Bowen B.P."/>
            <person name="Louie K."/>
            <person name="Briegel A."/>
            <person name="Pett-Ridge J."/>
            <person name="Weber P.K."/>
            <person name="Tocheva E.I."/>
            <person name="Woyke T."/>
            <person name="Northen T.R."/>
            <person name="Mayali X."/>
            <person name="Li W.J."/>
            <person name="Hedlund B.P."/>
        </authorList>
    </citation>
    <scope>NUCLEOTIDE SEQUENCE [LARGE SCALE GENOMIC DNA]</scope>
    <source>
        <strain evidence="2 3">YIM 72310</strain>
    </source>
</reference>
<dbReference type="PANTHER" id="PTHR36528">
    <property type="entry name" value="CRISPR SYSTEM SINGLE-STRAND-SPECIFIC DEOXYRIBONUCLEASE CAS10/CSM1 (SUBTYPE III-A)"/>
    <property type="match status" value="1"/>
</dbReference>
<feature type="domain" description="Csm1 subunit" evidence="1">
    <location>
        <begin position="7"/>
        <end position="94"/>
    </location>
</feature>